<evidence type="ECO:0000259" key="5">
    <source>
        <dbReference type="Pfam" id="PF00728"/>
    </source>
</evidence>
<keyword evidence="4" id="KW-0378">Hydrolase</keyword>
<sequence length="475" mass="53754">MASPWSAGKKLVHLDLKGAPPKIEYLLQLIELFAKLGADGLLVEYEDMFPYEGELKVLQASTHSAYSGEEVMRIQEAARAQGLEVIPLIQTFGHMEFVLKHESLRSLREVDQCLGTLSPHGERPLQLLMHMLQQVIQRHPGLSTLHIGADEVYLLGEGVESQRWLQEAPGRSLEQLFLRHVTAVARAVKTSWPHLTILMWDDMMRDMSQDTLRDSGLVGLVQPMLWDYTPDLDVNKTVSLLQKYGAAGMAEVWAAGSFKGSSGVHVCVPSSQRHVDNTLGWLRVAAALSPTTRLQGIALTGWQRYDHMSVLCELLPVALPSLASCLQTLTDGEFSAETQSKICSKLGISSVEVETMERISEDTVMFPGRFLAEIIVDINSFLNSEDVRYFENNMFVRGWFSPHQRQRKMVNPLIVKQIQNQAAEYLSMLQQKWDVLREEIMHLYPEPTQQEWEQEHVWLVRAPLQRILEETAACL</sequence>
<dbReference type="InterPro" id="IPR015883">
    <property type="entry name" value="Glyco_hydro_20_cat"/>
</dbReference>
<dbReference type="EC" id="3.2.1.52" evidence="3"/>
<organism evidence="6 7">
    <name type="scientific">Knipowitschia caucasica</name>
    <name type="common">Caucasian dwarf goby</name>
    <name type="synonym">Pomatoschistus caucasicus</name>
    <dbReference type="NCBI Taxonomy" id="637954"/>
    <lineage>
        <taxon>Eukaryota</taxon>
        <taxon>Metazoa</taxon>
        <taxon>Chordata</taxon>
        <taxon>Craniata</taxon>
        <taxon>Vertebrata</taxon>
        <taxon>Euteleostomi</taxon>
        <taxon>Actinopterygii</taxon>
        <taxon>Neopterygii</taxon>
        <taxon>Teleostei</taxon>
        <taxon>Neoteleostei</taxon>
        <taxon>Acanthomorphata</taxon>
        <taxon>Gobiaria</taxon>
        <taxon>Gobiiformes</taxon>
        <taxon>Gobioidei</taxon>
        <taxon>Gobiidae</taxon>
        <taxon>Gobiinae</taxon>
        <taxon>Knipowitschia</taxon>
    </lineage>
</organism>
<dbReference type="AlphaFoldDB" id="A0AAV2MP98"/>
<proteinExistence type="inferred from homology"/>
<evidence type="ECO:0000256" key="3">
    <source>
        <dbReference type="ARBA" id="ARBA00012663"/>
    </source>
</evidence>
<dbReference type="GO" id="GO:0004563">
    <property type="term" value="F:beta-N-acetylhexosaminidase activity"/>
    <property type="evidence" value="ECO:0007669"/>
    <property type="project" value="UniProtKB-EC"/>
</dbReference>
<dbReference type="Gene3D" id="3.20.20.80">
    <property type="entry name" value="Glycosidases"/>
    <property type="match status" value="1"/>
</dbReference>
<comment type="catalytic activity">
    <reaction evidence="1">
        <text>Hydrolysis of terminal non-reducing N-acetyl-D-hexosamine residues in N-acetyl-beta-D-hexosaminides.</text>
        <dbReference type="EC" id="3.2.1.52"/>
    </reaction>
</comment>
<keyword evidence="7" id="KW-1185">Reference proteome</keyword>
<dbReference type="EMBL" id="OZ035831">
    <property type="protein sequence ID" value="CAL1615218.1"/>
    <property type="molecule type" value="Genomic_DNA"/>
</dbReference>
<dbReference type="PANTHER" id="PTHR21040">
    <property type="entry name" value="BCDNA.GH04120"/>
    <property type="match status" value="1"/>
</dbReference>
<comment type="similarity">
    <text evidence="2">Belongs to the glycosyl hydrolase 20 family.</text>
</comment>
<evidence type="ECO:0000313" key="6">
    <source>
        <dbReference type="EMBL" id="CAL1615218.1"/>
    </source>
</evidence>
<feature type="domain" description="Glycoside hydrolase family 20 catalytic" evidence="5">
    <location>
        <begin position="60"/>
        <end position="208"/>
    </location>
</feature>
<dbReference type="Pfam" id="PF00728">
    <property type="entry name" value="Glyco_hydro_20"/>
    <property type="match status" value="1"/>
</dbReference>
<dbReference type="InterPro" id="IPR017853">
    <property type="entry name" value="GH"/>
</dbReference>
<reference evidence="6 7" key="1">
    <citation type="submission" date="2024-04" db="EMBL/GenBank/DDBJ databases">
        <authorList>
            <person name="Waldvogel A.-M."/>
            <person name="Schoenle A."/>
        </authorList>
    </citation>
    <scope>NUCLEOTIDE SEQUENCE [LARGE SCALE GENOMIC DNA]</scope>
</reference>
<dbReference type="PANTHER" id="PTHR21040:SF6">
    <property type="entry name" value="HEXOSAMINIDASE D"/>
    <property type="match status" value="1"/>
</dbReference>
<dbReference type="InterPro" id="IPR038901">
    <property type="entry name" value="HEXDC-like"/>
</dbReference>
<evidence type="ECO:0000313" key="7">
    <source>
        <dbReference type="Proteomes" id="UP001497482"/>
    </source>
</evidence>
<evidence type="ECO:0000256" key="4">
    <source>
        <dbReference type="ARBA" id="ARBA00022801"/>
    </source>
</evidence>
<accession>A0AAV2MP98</accession>
<gene>
    <name evidence="6" type="ORF">KC01_LOCUS41209</name>
</gene>
<protein>
    <recommendedName>
        <fullName evidence="3">beta-N-acetylhexosaminidase</fullName>
        <ecNumber evidence="3">3.2.1.52</ecNumber>
    </recommendedName>
</protein>
<dbReference type="Proteomes" id="UP001497482">
    <property type="component" value="Chromosome 9"/>
</dbReference>
<evidence type="ECO:0000256" key="2">
    <source>
        <dbReference type="ARBA" id="ARBA00006285"/>
    </source>
</evidence>
<dbReference type="CDD" id="cd06565">
    <property type="entry name" value="GH20_GcnA-like"/>
    <property type="match status" value="1"/>
</dbReference>
<name>A0AAV2MP98_KNICA</name>
<evidence type="ECO:0000256" key="1">
    <source>
        <dbReference type="ARBA" id="ARBA00001231"/>
    </source>
</evidence>
<dbReference type="SUPFAM" id="SSF51445">
    <property type="entry name" value="(Trans)glycosidases"/>
    <property type="match status" value="1"/>
</dbReference>
<dbReference type="GO" id="GO:0005975">
    <property type="term" value="P:carbohydrate metabolic process"/>
    <property type="evidence" value="ECO:0007669"/>
    <property type="project" value="InterPro"/>
</dbReference>